<reference evidence="1 2" key="1">
    <citation type="journal article" date="2024" name="Science">
        <title>Giant polyketide synthase enzymes in the biosynthesis of giant marine polyether toxins.</title>
        <authorList>
            <person name="Fallon T.R."/>
            <person name="Shende V.V."/>
            <person name="Wierzbicki I.H."/>
            <person name="Pendleton A.L."/>
            <person name="Watervoot N.F."/>
            <person name="Auber R.P."/>
            <person name="Gonzalez D.J."/>
            <person name="Wisecaver J.H."/>
            <person name="Moore B.S."/>
        </authorList>
    </citation>
    <scope>NUCLEOTIDE SEQUENCE [LARGE SCALE GENOMIC DNA]</scope>
    <source>
        <strain evidence="1 2">12B1</strain>
    </source>
</reference>
<dbReference type="EMBL" id="JBGBPQ010000009">
    <property type="protein sequence ID" value="KAL1520155.1"/>
    <property type="molecule type" value="Genomic_DNA"/>
</dbReference>
<accession>A0AB34JE07</accession>
<dbReference type="Proteomes" id="UP001515480">
    <property type="component" value="Unassembled WGS sequence"/>
</dbReference>
<protein>
    <submittedName>
        <fullName evidence="1">Uncharacterized protein</fullName>
    </submittedName>
</protein>
<proteinExistence type="predicted"/>
<gene>
    <name evidence="1" type="ORF">AB1Y20_023625</name>
</gene>
<evidence type="ECO:0000313" key="1">
    <source>
        <dbReference type="EMBL" id="KAL1520155.1"/>
    </source>
</evidence>
<comment type="caution">
    <text evidence="1">The sequence shown here is derived from an EMBL/GenBank/DDBJ whole genome shotgun (WGS) entry which is preliminary data.</text>
</comment>
<dbReference type="AlphaFoldDB" id="A0AB34JE07"/>
<organism evidence="1 2">
    <name type="scientific">Prymnesium parvum</name>
    <name type="common">Toxic golden alga</name>
    <dbReference type="NCBI Taxonomy" id="97485"/>
    <lineage>
        <taxon>Eukaryota</taxon>
        <taxon>Haptista</taxon>
        <taxon>Haptophyta</taxon>
        <taxon>Prymnesiophyceae</taxon>
        <taxon>Prymnesiales</taxon>
        <taxon>Prymnesiaceae</taxon>
        <taxon>Prymnesium</taxon>
    </lineage>
</organism>
<evidence type="ECO:0000313" key="2">
    <source>
        <dbReference type="Proteomes" id="UP001515480"/>
    </source>
</evidence>
<keyword evidence="2" id="KW-1185">Reference proteome</keyword>
<name>A0AB34JE07_PRYPA</name>
<sequence length="112" mass="13184">MDPNVPPEQLRALQLLLHSYRSLEHRAASLCHGSSELARAWRAWSTLAKLRRQLQMLGRHIVLWREQQLQRERWLADAKLLVQRMQAHGKGVLEERAAAVLQKWERKNMNSM</sequence>